<reference evidence="5" key="1">
    <citation type="submission" date="2023-03" db="EMBL/GenBank/DDBJ databases">
        <title>Mating type loci evolution in Malassezia.</title>
        <authorList>
            <person name="Coelho M.A."/>
        </authorList>
    </citation>
    <scope>NUCLEOTIDE SEQUENCE</scope>
    <source>
        <strain evidence="5">CBS 14135</strain>
    </source>
</reference>
<dbReference type="GO" id="GO:0003677">
    <property type="term" value="F:DNA binding"/>
    <property type="evidence" value="ECO:0007669"/>
    <property type="project" value="InterPro"/>
</dbReference>
<feature type="coiled-coil region" evidence="3">
    <location>
        <begin position="235"/>
        <end position="283"/>
    </location>
</feature>
<dbReference type="GO" id="GO:0000390">
    <property type="term" value="P:spliceosomal complex disassembly"/>
    <property type="evidence" value="ECO:0007669"/>
    <property type="project" value="InterPro"/>
</dbReference>
<evidence type="ECO:0000256" key="1">
    <source>
        <dbReference type="ARBA" id="ARBA00004123"/>
    </source>
</evidence>
<evidence type="ECO:0000313" key="5">
    <source>
        <dbReference type="EMBL" id="WFC93890.1"/>
    </source>
</evidence>
<accession>A0AAF0DPZ1</accession>
<comment type="subcellular location">
    <subcellularLocation>
        <location evidence="1">Nucleus</location>
    </subcellularLocation>
</comment>
<organism evidence="5 6">
    <name type="scientific">Malassezia brasiliensis</name>
    <dbReference type="NCBI Taxonomy" id="1821822"/>
    <lineage>
        <taxon>Eukaryota</taxon>
        <taxon>Fungi</taxon>
        <taxon>Dikarya</taxon>
        <taxon>Basidiomycota</taxon>
        <taxon>Ustilaginomycotina</taxon>
        <taxon>Malasseziomycetes</taxon>
        <taxon>Malasseziales</taxon>
        <taxon>Malasseziaceae</taxon>
        <taxon>Malassezia</taxon>
    </lineage>
</organism>
<keyword evidence="3" id="KW-0175">Coiled coil</keyword>
<dbReference type="Pfam" id="PF15458">
    <property type="entry name" value="NTR2"/>
    <property type="match status" value="1"/>
</dbReference>
<sequence>MADRARLLESRYGDQTQHTRVAGPDTIAAAKKKRAEQRRAAVRALQGDEDEDFIPLSAPRAASRAMTTAADTYQGPHPHSGLQREEDDLGSGEDEHAEFTGATERIPLGRDAERRRKQEQRRQMRSLIAEATGAPDEEEDIAIVVRERPRRTAPSGSSAAASMTIHEPMPMDTETVLVRDEDPEEREEQEAWEQAQLSRMDIPGMRVERVERVSSPHRAAPVPLTAPVPTPTSCLARLQAQITTLDARATEEQEHRDATQRALDALEHDEAALKRSVEAAEAKSAWFAELDAFVETFAAFLDVKMPLLDTLEHNALSLLVDRKVSRQRTRSLALEDALALFHGVSDATLWLPHDDDERRPIHADGDGTSPVRVARRALWDAVPDTSDQRLTPAERQLFLDGRAELAENVARLLRDTHAPEFRSPLAADETGAWHPRSLAARFQAWRTTYPAEYDLAWGGLALASAWEFFARYELVQWDPLWCTNRIPGEAEVCLQGPRAGLEGFAFEHEITTYVDADPRDVQKARGGDSEASATLVSNVVVPRLVTIAEQAYDVWSEVETASALVLVEQVSYLIDPAGWRFQSLVRAFLAPFAAHVELLATALRAPRTAPGAPMHPDVPAARAFVAREVTTLALNLGRWGVYYHGAQALPWSASERGAYDTLADRLLGEVLWPIAVDADAWGGREAAQRLVARFPLHMLPSDVRGRWEALAVKDTL</sequence>
<dbReference type="PANTHER" id="PTHR12214:SF0">
    <property type="entry name" value="LD29489P"/>
    <property type="match status" value="1"/>
</dbReference>
<dbReference type="EMBL" id="CP119951">
    <property type="protein sequence ID" value="WFC93890.1"/>
    <property type="molecule type" value="Genomic_DNA"/>
</dbReference>
<dbReference type="InterPro" id="IPR028211">
    <property type="entry name" value="Ntr2"/>
</dbReference>
<keyword evidence="2" id="KW-0539">Nucleus</keyword>
<protein>
    <recommendedName>
        <fullName evidence="7">GCF C-terminal domain-containing protein</fullName>
    </recommendedName>
</protein>
<evidence type="ECO:0008006" key="7">
    <source>
        <dbReference type="Google" id="ProtNLM"/>
    </source>
</evidence>
<name>A0AAF0DPZ1_9BASI</name>
<evidence type="ECO:0000256" key="4">
    <source>
        <dbReference type="SAM" id="MobiDB-lite"/>
    </source>
</evidence>
<dbReference type="AlphaFoldDB" id="A0AAF0DPZ1"/>
<dbReference type="InterPro" id="IPR012890">
    <property type="entry name" value="GCFC2-like"/>
</dbReference>
<dbReference type="PANTHER" id="PTHR12214">
    <property type="entry name" value="GC-RICH SEQUENCE DNA-BINDING FACTOR"/>
    <property type="match status" value="1"/>
</dbReference>
<dbReference type="Proteomes" id="UP001216638">
    <property type="component" value="Chromosome 1"/>
</dbReference>
<gene>
    <name evidence="5" type="ORF">MBRA1_000516</name>
</gene>
<feature type="compositionally biased region" description="Basic and acidic residues" evidence="4">
    <location>
        <begin position="1"/>
        <end position="12"/>
    </location>
</feature>
<evidence type="ECO:0000256" key="3">
    <source>
        <dbReference type="SAM" id="Coils"/>
    </source>
</evidence>
<proteinExistence type="predicted"/>
<dbReference type="GO" id="GO:0071008">
    <property type="term" value="C:U2-type post-mRNA release spliceosomal complex"/>
    <property type="evidence" value="ECO:0007669"/>
    <property type="project" value="InterPro"/>
</dbReference>
<evidence type="ECO:0000256" key="2">
    <source>
        <dbReference type="ARBA" id="ARBA00023242"/>
    </source>
</evidence>
<feature type="region of interest" description="Disordered" evidence="4">
    <location>
        <begin position="1"/>
        <end position="134"/>
    </location>
</feature>
<feature type="compositionally biased region" description="Basic and acidic residues" evidence="4">
    <location>
        <begin position="107"/>
        <end position="122"/>
    </location>
</feature>
<evidence type="ECO:0000313" key="6">
    <source>
        <dbReference type="Proteomes" id="UP001216638"/>
    </source>
</evidence>
<keyword evidence="6" id="KW-1185">Reference proteome</keyword>